<dbReference type="RefSeq" id="XP_034234208.1">
    <property type="nucleotide sequence ID" value="XM_034378317.1"/>
</dbReference>
<dbReference type="RefSeq" id="XP_034234193.1">
    <property type="nucleotide sequence ID" value="XM_034378302.1"/>
</dbReference>
<evidence type="ECO:0000256" key="2">
    <source>
        <dbReference type="SAM" id="MobiDB-lite"/>
    </source>
</evidence>
<evidence type="ECO:0000313" key="10">
    <source>
        <dbReference type="RefSeq" id="XP_034234200.1"/>
    </source>
</evidence>
<evidence type="ECO:0000313" key="3">
    <source>
        <dbReference type="Proteomes" id="UP000515158"/>
    </source>
</evidence>
<feature type="coiled-coil region" evidence="1">
    <location>
        <begin position="138"/>
        <end position="165"/>
    </location>
</feature>
<evidence type="ECO:0000313" key="4">
    <source>
        <dbReference type="RefSeq" id="XP_034234149.1"/>
    </source>
</evidence>
<evidence type="ECO:0000313" key="5">
    <source>
        <dbReference type="RefSeq" id="XP_034234158.1"/>
    </source>
</evidence>
<dbReference type="RefSeq" id="XP_034234186.1">
    <property type="nucleotide sequence ID" value="XM_034378295.1"/>
</dbReference>
<evidence type="ECO:0000256" key="1">
    <source>
        <dbReference type="SAM" id="Coils"/>
    </source>
</evidence>
<dbReference type="InterPro" id="IPR032675">
    <property type="entry name" value="LRR_dom_sf"/>
</dbReference>
<dbReference type="AlphaFoldDB" id="A0A6P8YCV8"/>
<dbReference type="RefSeq" id="XP_034234158.1">
    <property type="nucleotide sequence ID" value="XM_034378267.1"/>
</dbReference>
<accession>A0A6P8YCV8</accession>
<feature type="compositionally biased region" description="Polar residues" evidence="2">
    <location>
        <begin position="13"/>
        <end position="36"/>
    </location>
</feature>
<dbReference type="Proteomes" id="UP000515158">
    <property type="component" value="Unplaced"/>
</dbReference>
<dbReference type="KEGG" id="tpal:117641137"/>
<feature type="region of interest" description="Disordered" evidence="2">
    <location>
        <begin position="601"/>
        <end position="624"/>
    </location>
</feature>
<reference evidence="4 5" key="1">
    <citation type="submission" date="2025-04" db="UniProtKB">
        <authorList>
            <consortium name="RefSeq"/>
        </authorList>
    </citation>
    <scope>IDENTIFICATION</scope>
    <source>
        <tissue evidence="4 5">Total insect</tissue>
    </source>
</reference>
<proteinExistence type="predicted"/>
<dbReference type="GeneID" id="117641137"/>
<keyword evidence="3" id="KW-1185">Reference proteome</keyword>
<keyword evidence="1" id="KW-0175">Coiled coil</keyword>
<evidence type="ECO:0000313" key="12">
    <source>
        <dbReference type="RefSeq" id="XP_034234217.1"/>
    </source>
</evidence>
<organism evidence="8">
    <name type="scientific">Thrips palmi</name>
    <name type="common">Melon thrips</name>
    <dbReference type="NCBI Taxonomy" id="161013"/>
    <lineage>
        <taxon>Eukaryota</taxon>
        <taxon>Metazoa</taxon>
        <taxon>Ecdysozoa</taxon>
        <taxon>Arthropoda</taxon>
        <taxon>Hexapoda</taxon>
        <taxon>Insecta</taxon>
        <taxon>Pterygota</taxon>
        <taxon>Neoptera</taxon>
        <taxon>Paraneoptera</taxon>
        <taxon>Thysanoptera</taxon>
        <taxon>Terebrantia</taxon>
        <taxon>Thripoidea</taxon>
        <taxon>Thripidae</taxon>
        <taxon>Thrips</taxon>
    </lineage>
</organism>
<gene>
    <name evidence="4 5 6 7 8 9 10 11 12" type="primary">LOC117641137</name>
</gene>
<dbReference type="RefSeq" id="XP_034234178.1">
    <property type="nucleotide sequence ID" value="XM_034378287.1"/>
</dbReference>
<dbReference type="RefSeq" id="XP_034234169.1">
    <property type="nucleotide sequence ID" value="XM_034378278.1"/>
</dbReference>
<evidence type="ECO:0000313" key="9">
    <source>
        <dbReference type="RefSeq" id="XP_034234193.1"/>
    </source>
</evidence>
<evidence type="ECO:0000313" key="6">
    <source>
        <dbReference type="RefSeq" id="XP_034234169.1"/>
    </source>
</evidence>
<dbReference type="RefSeq" id="XP_034234217.1">
    <property type="nucleotide sequence ID" value="XM_034378326.1"/>
</dbReference>
<dbReference type="RefSeq" id="XP_034234149.1">
    <property type="nucleotide sequence ID" value="XM_034378258.1"/>
</dbReference>
<dbReference type="RefSeq" id="XP_034234200.1">
    <property type="nucleotide sequence ID" value="XM_034378309.1"/>
</dbReference>
<sequence length="624" mass="69478">MSGRGRRRAASSEPNQPSGSKAKQQGTASVQSTGMSSGHPAKRRVESTETALEAALIKQQGAEVALDAAKKGVKLAEMEAEHAKMCLELEELREAHASCEDAASADAGPPAKKPRASAPDASAALPEQEQQQQDLGDVEHAQQGLEAARSRLLQLSEKVAEQRRLQKETACQLADLRSTHRDCKVAAGGKGKELKLLRCTSQTIVQKAKRKAFLSALTTAPSIKSLSLHLLRDRDKPLPKSVLETLPRAPARIKQLLVTFGRDSEEAVLALLQRCKEHLEELHLNPLRWDFARDDYIRRFWGIVEDSNIAKLSLPADPFLRDVAFPFQAEKWCHLRSLTLTGYHLSFSSKDKGQKSVLAPLLRVLAKAASLRVFELPWDVAEGEREDVFAALAQCSELQEVSTPCYKQLAQLRGCAKLRKLEVHRVNMSDREGTDAEIQAAADFFKLPSTADRVESLSLKYFQLSEKRVLPLFRALRALKKLKSLSLELVWEFPEMEATLKSLPCLEELRLIHGHWMYPETVCEIKPEMAPNLKLLELDTEQLEEDEQLESWRDEVRSLEWAFKKKNKDFKLIDKTSFSPPQSSFSDDSGDAKVCKCGAKDASFDSDGSPPKCTCGFSSDNDTP</sequence>
<dbReference type="SUPFAM" id="SSF52047">
    <property type="entry name" value="RNI-like"/>
    <property type="match status" value="1"/>
</dbReference>
<feature type="region of interest" description="Disordered" evidence="2">
    <location>
        <begin position="98"/>
        <end position="137"/>
    </location>
</feature>
<name>A0A6P8YCV8_THRPL</name>
<evidence type="ECO:0000313" key="8">
    <source>
        <dbReference type="RefSeq" id="XP_034234186.1"/>
    </source>
</evidence>
<evidence type="ECO:0000313" key="11">
    <source>
        <dbReference type="RefSeq" id="XP_034234208.1"/>
    </source>
</evidence>
<feature type="region of interest" description="Disordered" evidence="2">
    <location>
        <begin position="1"/>
        <end position="50"/>
    </location>
</feature>
<dbReference type="Gene3D" id="3.80.10.10">
    <property type="entry name" value="Ribonuclease Inhibitor"/>
    <property type="match status" value="1"/>
</dbReference>
<protein>
    <submittedName>
        <fullName evidence="4 5">Uncharacterized protein LOC117641137</fullName>
    </submittedName>
</protein>
<evidence type="ECO:0000313" key="7">
    <source>
        <dbReference type="RefSeq" id="XP_034234178.1"/>
    </source>
</evidence>